<protein>
    <recommendedName>
        <fullName evidence="4">Quinol:cytochrome c oxidoreductase membrane protein</fullName>
    </recommendedName>
</protein>
<dbReference type="RefSeq" id="WP_315854444.1">
    <property type="nucleotide sequence ID" value="NZ_CP042998.1"/>
</dbReference>
<dbReference type="InterPro" id="IPR021776">
    <property type="entry name" value="ActD"/>
</dbReference>
<dbReference type="Pfam" id="PF11821">
    <property type="entry name" value="ActD"/>
    <property type="match status" value="1"/>
</dbReference>
<dbReference type="Proteomes" id="UP000324233">
    <property type="component" value="Plasmid pOJF2_1"/>
</dbReference>
<dbReference type="AlphaFoldDB" id="A0A5B9WF88"/>
<organism evidence="2 3">
    <name type="scientific">Aquisphaera giovannonii</name>
    <dbReference type="NCBI Taxonomy" id="406548"/>
    <lineage>
        <taxon>Bacteria</taxon>
        <taxon>Pseudomonadati</taxon>
        <taxon>Planctomycetota</taxon>
        <taxon>Planctomycetia</taxon>
        <taxon>Isosphaerales</taxon>
        <taxon>Isosphaeraceae</taxon>
        <taxon>Aquisphaera</taxon>
    </lineage>
</organism>
<evidence type="ECO:0000256" key="1">
    <source>
        <dbReference type="SAM" id="Phobius"/>
    </source>
</evidence>
<feature type="transmembrane region" description="Helical" evidence="1">
    <location>
        <begin position="60"/>
        <end position="81"/>
    </location>
</feature>
<dbReference type="PANTHER" id="PTHR40394:SF2">
    <property type="entry name" value="QUINOL:CYTOCHROME C OXIDOREDUCTASE MEMBRANE PROTEIN"/>
    <property type="match status" value="1"/>
</dbReference>
<accession>A0A5B9WF88</accession>
<keyword evidence="3" id="KW-1185">Reference proteome</keyword>
<dbReference type="EMBL" id="CP042998">
    <property type="protein sequence ID" value="QEH39288.1"/>
    <property type="molecule type" value="Genomic_DNA"/>
</dbReference>
<evidence type="ECO:0008006" key="4">
    <source>
        <dbReference type="Google" id="ProtNLM"/>
    </source>
</evidence>
<gene>
    <name evidence="2" type="ORF">OJF2_79030</name>
</gene>
<evidence type="ECO:0000313" key="2">
    <source>
        <dbReference type="EMBL" id="QEH39288.1"/>
    </source>
</evidence>
<keyword evidence="1" id="KW-1133">Transmembrane helix</keyword>
<dbReference type="PANTHER" id="PTHR40394">
    <property type="entry name" value="LIPOPROTEIN-RELATED"/>
    <property type="match status" value="1"/>
</dbReference>
<keyword evidence="1" id="KW-0812">Transmembrane</keyword>
<dbReference type="KEGG" id="agv:OJF2_79030"/>
<sequence length="182" mass="20058">MSEHPAEPGIYGIMAEFVSPDDLIKAGHVAHDRGYRMMEAYTPFPVDGVAESIGYHRNRVAPMVFFGGLTGGLLGFGMQWFSAAVHYPINVGGRPLFSWPAFIPITFEMTVLGAALTAVFGMLAMNGLPRPHHPVFNVPGFVLASNDRFFLSIQARDPLFDLEETRRLLEELNPKAITVVPQ</sequence>
<geneLocation type="plasmid" evidence="3">
    <name>pojf2_1</name>
</geneLocation>
<evidence type="ECO:0000313" key="3">
    <source>
        <dbReference type="Proteomes" id="UP000324233"/>
    </source>
</evidence>
<reference evidence="2 3" key="1">
    <citation type="submission" date="2019-08" db="EMBL/GenBank/DDBJ databases">
        <title>Deep-cultivation of Planctomycetes and their phenomic and genomic characterization uncovers novel biology.</title>
        <authorList>
            <person name="Wiegand S."/>
            <person name="Jogler M."/>
            <person name="Boedeker C."/>
            <person name="Pinto D."/>
            <person name="Vollmers J."/>
            <person name="Rivas-Marin E."/>
            <person name="Kohn T."/>
            <person name="Peeters S.H."/>
            <person name="Heuer A."/>
            <person name="Rast P."/>
            <person name="Oberbeckmann S."/>
            <person name="Bunk B."/>
            <person name="Jeske O."/>
            <person name="Meyerdierks A."/>
            <person name="Storesund J.E."/>
            <person name="Kallscheuer N."/>
            <person name="Luecker S."/>
            <person name="Lage O.M."/>
            <person name="Pohl T."/>
            <person name="Merkel B.J."/>
            <person name="Hornburger P."/>
            <person name="Mueller R.-W."/>
            <person name="Bruemmer F."/>
            <person name="Labrenz M."/>
            <person name="Spormann A.M."/>
            <person name="Op den Camp H."/>
            <person name="Overmann J."/>
            <person name="Amann R."/>
            <person name="Jetten M.S.M."/>
            <person name="Mascher T."/>
            <person name="Medema M.H."/>
            <person name="Devos D.P."/>
            <person name="Kaster A.-K."/>
            <person name="Ovreas L."/>
            <person name="Rohde M."/>
            <person name="Galperin M.Y."/>
            <person name="Jogler C."/>
        </authorList>
    </citation>
    <scope>NUCLEOTIDE SEQUENCE [LARGE SCALE GENOMIC DNA]</scope>
    <source>
        <strain evidence="2 3">OJF2</strain>
        <plasmid evidence="3">pojf2_1</plasmid>
    </source>
</reference>
<keyword evidence="2" id="KW-0614">Plasmid</keyword>
<name>A0A5B9WF88_9BACT</name>
<proteinExistence type="predicted"/>
<feature type="transmembrane region" description="Helical" evidence="1">
    <location>
        <begin position="101"/>
        <end position="124"/>
    </location>
</feature>
<keyword evidence="1" id="KW-0472">Membrane</keyword>